<keyword evidence="2" id="KW-1185">Reference proteome</keyword>
<evidence type="ECO:0000313" key="2">
    <source>
        <dbReference type="Proteomes" id="UP001162992"/>
    </source>
</evidence>
<sequence>MTTLDAARPVLLSSSLPPHAHHSPVFQSSDLSTVLLSGYPIRSVLRSQVFSAGAAAAYRSIGATSIKHISIPWEPATATWYGSPHGAGSDGGACGYGGLAGTPYGSSITAASLVLFRNGKGCGSCYQVRCVGSWLCSTHAVTVVVTDECPPGGYCAYGRTHFDLSGTAFGEMANYGRGSELLNMGVMQIQYRRVNCAYPRGVPLEFHVSPGASPYWFSILVKYVAGPGDLGSVELLQAGSKFWQPMTQVWGVNWCHYGGPIKAPFSLRLTSLSSRRTITAYDVIPRNWYAGGVYRTNINF</sequence>
<accession>A0ACC2ESE8</accession>
<evidence type="ECO:0000313" key="1">
    <source>
        <dbReference type="EMBL" id="KAJ7569504.1"/>
    </source>
</evidence>
<reference evidence="2" key="1">
    <citation type="journal article" date="2024" name="Proc. Natl. Acad. Sci. U.S.A.">
        <title>Extraordinary preservation of gene collinearity over three hundred million years revealed in homosporous lycophytes.</title>
        <authorList>
            <person name="Li C."/>
            <person name="Wickell D."/>
            <person name="Kuo L.Y."/>
            <person name="Chen X."/>
            <person name="Nie B."/>
            <person name="Liao X."/>
            <person name="Peng D."/>
            <person name="Ji J."/>
            <person name="Jenkins J."/>
            <person name="Williams M."/>
            <person name="Shu S."/>
            <person name="Plott C."/>
            <person name="Barry K."/>
            <person name="Rajasekar S."/>
            <person name="Grimwood J."/>
            <person name="Han X."/>
            <person name="Sun S."/>
            <person name="Hou Z."/>
            <person name="He W."/>
            <person name="Dai G."/>
            <person name="Sun C."/>
            <person name="Schmutz J."/>
            <person name="Leebens-Mack J.H."/>
            <person name="Li F.W."/>
            <person name="Wang L."/>
        </authorList>
    </citation>
    <scope>NUCLEOTIDE SEQUENCE [LARGE SCALE GENOMIC DNA]</scope>
    <source>
        <strain evidence="2">cv. PW_Plant_1</strain>
    </source>
</reference>
<gene>
    <name evidence="1" type="ORF">O6H91_01G081400</name>
</gene>
<dbReference type="EMBL" id="CM055092">
    <property type="protein sequence ID" value="KAJ7569504.1"/>
    <property type="molecule type" value="Genomic_DNA"/>
</dbReference>
<dbReference type="Proteomes" id="UP001162992">
    <property type="component" value="Chromosome 1"/>
</dbReference>
<organism evidence="1 2">
    <name type="scientific">Diphasiastrum complanatum</name>
    <name type="common">Issler's clubmoss</name>
    <name type="synonym">Lycopodium complanatum</name>
    <dbReference type="NCBI Taxonomy" id="34168"/>
    <lineage>
        <taxon>Eukaryota</taxon>
        <taxon>Viridiplantae</taxon>
        <taxon>Streptophyta</taxon>
        <taxon>Embryophyta</taxon>
        <taxon>Tracheophyta</taxon>
        <taxon>Lycopodiopsida</taxon>
        <taxon>Lycopodiales</taxon>
        <taxon>Lycopodiaceae</taxon>
        <taxon>Lycopodioideae</taxon>
        <taxon>Diphasiastrum</taxon>
    </lineage>
</organism>
<name>A0ACC2ESE8_DIPCM</name>
<comment type="caution">
    <text evidence="1">The sequence shown here is derived from an EMBL/GenBank/DDBJ whole genome shotgun (WGS) entry which is preliminary data.</text>
</comment>
<proteinExistence type="predicted"/>
<protein>
    <submittedName>
        <fullName evidence="1">Uncharacterized protein</fullName>
    </submittedName>
</protein>